<name>A0A8J2YX97_9PROT</name>
<dbReference type="RefSeq" id="WP_189050008.1">
    <property type="nucleotide sequence ID" value="NZ_BMJQ01000012.1"/>
</dbReference>
<organism evidence="4 5">
    <name type="scientific">Aliidongia dinghuensis</name>
    <dbReference type="NCBI Taxonomy" id="1867774"/>
    <lineage>
        <taxon>Bacteria</taxon>
        <taxon>Pseudomonadati</taxon>
        <taxon>Pseudomonadota</taxon>
        <taxon>Alphaproteobacteria</taxon>
        <taxon>Rhodospirillales</taxon>
        <taxon>Dongiaceae</taxon>
        <taxon>Aliidongia</taxon>
    </lineage>
</organism>
<sequence>MTSYEAATALIVEDNPHTRSLIKRMLLQVGVRSVVEAADGQSGLLEVMRTRPDIVFCDVHMEPVDGRAFLRAVRESKLPAIRQTPIVFLTGDAHQNVVEFAKEHAVNGYLVKPVSPADLKRRLDSILGRD</sequence>
<dbReference type="Gene3D" id="3.40.50.2300">
    <property type="match status" value="1"/>
</dbReference>
<evidence type="ECO:0000256" key="2">
    <source>
        <dbReference type="PROSITE-ProRule" id="PRU00169"/>
    </source>
</evidence>
<reference evidence="4" key="1">
    <citation type="journal article" date="2014" name="Int. J. Syst. Evol. Microbiol.">
        <title>Complete genome sequence of Corynebacterium casei LMG S-19264T (=DSM 44701T), isolated from a smear-ripened cheese.</title>
        <authorList>
            <consortium name="US DOE Joint Genome Institute (JGI-PGF)"/>
            <person name="Walter F."/>
            <person name="Albersmeier A."/>
            <person name="Kalinowski J."/>
            <person name="Ruckert C."/>
        </authorList>
    </citation>
    <scope>NUCLEOTIDE SEQUENCE</scope>
    <source>
        <strain evidence="4">CGMCC 1.15725</strain>
    </source>
</reference>
<feature type="modified residue" description="4-aspartylphosphate" evidence="2">
    <location>
        <position position="58"/>
    </location>
</feature>
<accession>A0A8J2YX97</accession>
<dbReference type="Pfam" id="PF00072">
    <property type="entry name" value="Response_reg"/>
    <property type="match status" value="1"/>
</dbReference>
<dbReference type="AlphaFoldDB" id="A0A8J2YX97"/>
<dbReference type="GO" id="GO:0000160">
    <property type="term" value="P:phosphorelay signal transduction system"/>
    <property type="evidence" value="ECO:0007669"/>
    <property type="project" value="InterPro"/>
</dbReference>
<evidence type="ECO:0000256" key="1">
    <source>
        <dbReference type="ARBA" id="ARBA00022553"/>
    </source>
</evidence>
<evidence type="ECO:0000259" key="3">
    <source>
        <dbReference type="PROSITE" id="PS50110"/>
    </source>
</evidence>
<dbReference type="CDD" id="cd00156">
    <property type="entry name" value="REC"/>
    <property type="match status" value="1"/>
</dbReference>
<reference evidence="4" key="2">
    <citation type="submission" date="2020-09" db="EMBL/GenBank/DDBJ databases">
        <authorList>
            <person name="Sun Q."/>
            <person name="Zhou Y."/>
        </authorList>
    </citation>
    <scope>NUCLEOTIDE SEQUENCE</scope>
    <source>
        <strain evidence="4">CGMCC 1.15725</strain>
    </source>
</reference>
<dbReference type="EMBL" id="BMJQ01000012">
    <property type="protein sequence ID" value="GGF33895.1"/>
    <property type="molecule type" value="Genomic_DNA"/>
</dbReference>
<proteinExistence type="predicted"/>
<dbReference type="InterPro" id="IPR050595">
    <property type="entry name" value="Bact_response_regulator"/>
</dbReference>
<dbReference type="SMART" id="SM00448">
    <property type="entry name" value="REC"/>
    <property type="match status" value="1"/>
</dbReference>
<evidence type="ECO:0000313" key="4">
    <source>
        <dbReference type="EMBL" id="GGF33895.1"/>
    </source>
</evidence>
<keyword evidence="1 2" id="KW-0597">Phosphoprotein</keyword>
<dbReference type="InterPro" id="IPR001789">
    <property type="entry name" value="Sig_transdc_resp-reg_receiver"/>
</dbReference>
<dbReference type="PANTHER" id="PTHR44591">
    <property type="entry name" value="STRESS RESPONSE REGULATOR PROTEIN 1"/>
    <property type="match status" value="1"/>
</dbReference>
<dbReference type="Proteomes" id="UP000646365">
    <property type="component" value="Unassembled WGS sequence"/>
</dbReference>
<feature type="domain" description="Response regulatory" evidence="3">
    <location>
        <begin position="8"/>
        <end position="127"/>
    </location>
</feature>
<comment type="caution">
    <text evidence="4">The sequence shown here is derived from an EMBL/GenBank/DDBJ whole genome shotgun (WGS) entry which is preliminary data.</text>
</comment>
<dbReference type="SUPFAM" id="SSF52172">
    <property type="entry name" value="CheY-like"/>
    <property type="match status" value="1"/>
</dbReference>
<dbReference type="PANTHER" id="PTHR44591:SF25">
    <property type="entry name" value="CHEMOTAXIS TWO-COMPONENT RESPONSE REGULATOR"/>
    <property type="match status" value="1"/>
</dbReference>
<keyword evidence="5" id="KW-1185">Reference proteome</keyword>
<evidence type="ECO:0000313" key="5">
    <source>
        <dbReference type="Proteomes" id="UP000646365"/>
    </source>
</evidence>
<gene>
    <name evidence="4" type="primary">cheY</name>
    <name evidence="4" type="ORF">GCM10011611_45180</name>
</gene>
<protein>
    <submittedName>
        <fullName evidence="4">Response regulator</fullName>
    </submittedName>
</protein>
<dbReference type="PROSITE" id="PS50110">
    <property type="entry name" value="RESPONSE_REGULATORY"/>
    <property type="match status" value="1"/>
</dbReference>
<dbReference type="InterPro" id="IPR011006">
    <property type="entry name" value="CheY-like_superfamily"/>
</dbReference>